<reference evidence="1" key="1">
    <citation type="journal article" date="2019" name="bioRxiv">
        <title>The Genome of the Zebra Mussel, Dreissena polymorpha: A Resource for Invasive Species Research.</title>
        <authorList>
            <person name="McCartney M.A."/>
            <person name="Auch B."/>
            <person name="Kono T."/>
            <person name="Mallez S."/>
            <person name="Zhang Y."/>
            <person name="Obille A."/>
            <person name="Becker A."/>
            <person name="Abrahante J.E."/>
            <person name="Garbe J."/>
            <person name="Badalamenti J.P."/>
            <person name="Herman A."/>
            <person name="Mangelson H."/>
            <person name="Liachko I."/>
            <person name="Sullivan S."/>
            <person name="Sone E.D."/>
            <person name="Koren S."/>
            <person name="Silverstein K.A.T."/>
            <person name="Beckman K.B."/>
            <person name="Gohl D.M."/>
        </authorList>
    </citation>
    <scope>NUCLEOTIDE SEQUENCE</scope>
    <source>
        <strain evidence="1">Duluth1</strain>
        <tissue evidence="1">Whole animal</tissue>
    </source>
</reference>
<reference evidence="1" key="2">
    <citation type="submission" date="2020-11" db="EMBL/GenBank/DDBJ databases">
        <authorList>
            <person name="McCartney M.A."/>
            <person name="Auch B."/>
            <person name="Kono T."/>
            <person name="Mallez S."/>
            <person name="Becker A."/>
            <person name="Gohl D.M."/>
            <person name="Silverstein K.A.T."/>
            <person name="Koren S."/>
            <person name="Bechman K.B."/>
            <person name="Herman A."/>
            <person name="Abrahante J.E."/>
            <person name="Garbe J."/>
        </authorList>
    </citation>
    <scope>NUCLEOTIDE SEQUENCE</scope>
    <source>
        <strain evidence="1">Duluth1</strain>
        <tissue evidence="1">Whole animal</tissue>
    </source>
</reference>
<keyword evidence="2" id="KW-1185">Reference proteome</keyword>
<dbReference type="EMBL" id="JAIWYP010000005">
    <property type="protein sequence ID" value="KAH3821083.1"/>
    <property type="molecule type" value="Genomic_DNA"/>
</dbReference>
<organism evidence="1 2">
    <name type="scientific">Dreissena polymorpha</name>
    <name type="common">Zebra mussel</name>
    <name type="synonym">Mytilus polymorpha</name>
    <dbReference type="NCBI Taxonomy" id="45954"/>
    <lineage>
        <taxon>Eukaryota</taxon>
        <taxon>Metazoa</taxon>
        <taxon>Spiralia</taxon>
        <taxon>Lophotrochozoa</taxon>
        <taxon>Mollusca</taxon>
        <taxon>Bivalvia</taxon>
        <taxon>Autobranchia</taxon>
        <taxon>Heteroconchia</taxon>
        <taxon>Euheterodonta</taxon>
        <taxon>Imparidentia</taxon>
        <taxon>Neoheterodontei</taxon>
        <taxon>Myida</taxon>
        <taxon>Dreissenoidea</taxon>
        <taxon>Dreissenidae</taxon>
        <taxon>Dreissena</taxon>
    </lineage>
</organism>
<dbReference type="Proteomes" id="UP000828390">
    <property type="component" value="Unassembled WGS sequence"/>
</dbReference>
<protein>
    <submittedName>
        <fullName evidence="1">Uncharacterized protein</fullName>
    </submittedName>
</protein>
<name>A0A9D4GSL0_DREPO</name>
<dbReference type="AlphaFoldDB" id="A0A9D4GSL0"/>
<accession>A0A9D4GSL0</accession>
<comment type="caution">
    <text evidence="1">The sequence shown here is derived from an EMBL/GenBank/DDBJ whole genome shotgun (WGS) entry which is preliminary data.</text>
</comment>
<proteinExistence type="predicted"/>
<sequence>MVRRQWKHLAGTALNVFEQFPPEVVSKRRKLLPKMKEARAKGKESWIAYDTLYVDGRPVRD</sequence>
<evidence type="ECO:0000313" key="1">
    <source>
        <dbReference type="EMBL" id="KAH3821083.1"/>
    </source>
</evidence>
<evidence type="ECO:0000313" key="2">
    <source>
        <dbReference type="Proteomes" id="UP000828390"/>
    </source>
</evidence>
<gene>
    <name evidence="1" type="ORF">DPMN_122840</name>
</gene>